<evidence type="ECO:0000313" key="2">
    <source>
        <dbReference type="Proteomes" id="UP000789570"/>
    </source>
</evidence>
<comment type="caution">
    <text evidence="1">The sequence shown here is derived from an EMBL/GenBank/DDBJ whole genome shotgun (WGS) entry which is preliminary data.</text>
</comment>
<gene>
    <name evidence="1" type="ORF">FCALED_LOCUS14055</name>
</gene>
<proteinExistence type="predicted"/>
<dbReference type="EMBL" id="CAJVPQ010009230">
    <property type="protein sequence ID" value="CAG8713670.1"/>
    <property type="molecule type" value="Genomic_DNA"/>
</dbReference>
<reference evidence="1" key="1">
    <citation type="submission" date="2021-06" db="EMBL/GenBank/DDBJ databases">
        <authorList>
            <person name="Kallberg Y."/>
            <person name="Tangrot J."/>
            <person name="Rosling A."/>
        </authorList>
    </citation>
    <scope>NUCLEOTIDE SEQUENCE</scope>
    <source>
        <strain evidence="1">UK204</strain>
    </source>
</reference>
<name>A0A9N9I023_9GLOM</name>
<dbReference type="Proteomes" id="UP000789570">
    <property type="component" value="Unassembled WGS sequence"/>
</dbReference>
<keyword evidence="2" id="KW-1185">Reference proteome</keyword>
<accession>A0A9N9I023</accession>
<feature type="non-terminal residue" evidence="1">
    <location>
        <position position="1"/>
    </location>
</feature>
<evidence type="ECO:0000313" key="1">
    <source>
        <dbReference type="EMBL" id="CAG8713670.1"/>
    </source>
</evidence>
<dbReference type="AlphaFoldDB" id="A0A9N9I023"/>
<sequence>RSTSTQIRHRTSEPIFSTFFAKSTKREDTSFYIWSLSSGSEFTDQQMYHFN</sequence>
<protein>
    <submittedName>
        <fullName evidence="1">2492_t:CDS:1</fullName>
    </submittedName>
</protein>
<organism evidence="1 2">
    <name type="scientific">Funneliformis caledonium</name>
    <dbReference type="NCBI Taxonomy" id="1117310"/>
    <lineage>
        <taxon>Eukaryota</taxon>
        <taxon>Fungi</taxon>
        <taxon>Fungi incertae sedis</taxon>
        <taxon>Mucoromycota</taxon>
        <taxon>Glomeromycotina</taxon>
        <taxon>Glomeromycetes</taxon>
        <taxon>Glomerales</taxon>
        <taxon>Glomeraceae</taxon>
        <taxon>Funneliformis</taxon>
    </lineage>
</organism>